<sequence length="157" mass="16598">MRLTMKVNGRPVVADRVAPERSLLRLLRDDLGLTGTKDACEQGECGSCTVLLDGGCVNACLVPAGQADGGSVETVEGLVDVPAVVILREAFLAAGAVQCGFCTPGLLVAAQELMSRRVEPSDNDIREALAGNLCRCTGYVTIIHAVRCAWRASREVR</sequence>
<keyword evidence="4" id="KW-0408">Iron</keyword>
<reference evidence="7 8" key="1">
    <citation type="submission" date="2020-08" db="EMBL/GenBank/DDBJ databases">
        <title>Sequencing the genomes of 1000 actinobacteria strains.</title>
        <authorList>
            <person name="Klenk H.-P."/>
        </authorList>
    </citation>
    <scope>NUCLEOTIDE SEQUENCE [LARGE SCALE GENOMIC DNA]</scope>
    <source>
        <strain evidence="7 8">DSM 103125</strain>
    </source>
</reference>
<comment type="caution">
    <text evidence="7">The sequence shown here is derived from an EMBL/GenBank/DDBJ whole genome shotgun (WGS) entry which is preliminary data.</text>
</comment>
<keyword evidence="2" id="KW-0479">Metal-binding</keyword>
<evidence type="ECO:0000256" key="4">
    <source>
        <dbReference type="ARBA" id="ARBA00023004"/>
    </source>
</evidence>
<dbReference type="InterPro" id="IPR002888">
    <property type="entry name" value="2Fe-2S-bd"/>
</dbReference>
<dbReference type="RefSeq" id="WP_184185263.1">
    <property type="nucleotide sequence ID" value="NZ_BMNF01000004.1"/>
</dbReference>
<dbReference type="PROSITE" id="PS00197">
    <property type="entry name" value="2FE2S_FER_1"/>
    <property type="match status" value="1"/>
</dbReference>
<keyword evidence="8" id="KW-1185">Reference proteome</keyword>
<evidence type="ECO:0000256" key="1">
    <source>
        <dbReference type="ARBA" id="ARBA00022714"/>
    </source>
</evidence>
<dbReference type="InterPro" id="IPR001041">
    <property type="entry name" value="2Fe-2S_ferredoxin-type"/>
</dbReference>
<dbReference type="SUPFAM" id="SSF54292">
    <property type="entry name" value="2Fe-2S ferredoxin-like"/>
    <property type="match status" value="1"/>
</dbReference>
<evidence type="ECO:0000259" key="6">
    <source>
        <dbReference type="PROSITE" id="PS51085"/>
    </source>
</evidence>
<protein>
    <submittedName>
        <fullName evidence="7">Carbon-monoxide dehydrogenase small subunit</fullName>
        <ecNumber evidence="7">1.2.7.4</ecNumber>
    </submittedName>
</protein>
<name>A0A840WCR3_9ACTN</name>
<dbReference type="SUPFAM" id="SSF47741">
    <property type="entry name" value="CO dehydrogenase ISP C-domain like"/>
    <property type="match status" value="1"/>
</dbReference>
<evidence type="ECO:0000313" key="7">
    <source>
        <dbReference type="EMBL" id="MBB5480791.1"/>
    </source>
</evidence>
<dbReference type="Proteomes" id="UP000586947">
    <property type="component" value="Unassembled WGS sequence"/>
</dbReference>
<dbReference type="Pfam" id="PF01799">
    <property type="entry name" value="Fer2_2"/>
    <property type="match status" value="1"/>
</dbReference>
<accession>A0A840WCR3</accession>
<evidence type="ECO:0000313" key="8">
    <source>
        <dbReference type="Proteomes" id="UP000586947"/>
    </source>
</evidence>
<dbReference type="InterPro" id="IPR036010">
    <property type="entry name" value="2Fe-2S_ferredoxin-like_sf"/>
</dbReference>
<keyword evidence="5" id="KW-0411">Iron-sulfur</keyword>
<dbReference type="InterPro" id="IPR006058">
    <property type="entry name" value="2Fe2S_fd_BS"/>
</dbReference>
<dbReference type="PANTHER" id="PTHR44379:SF8">
    <property type="entry name" value="XANTHINE DEHYDROGENASE IRON-SULFUR-BINDING SUBUNIT XDHC-RELATED"/>
    <property type="match status" value="1"/>
</dbReference>
<dbReference type="PANTHER" id="PTHR44379">
    <property type="entry name" value="OXIDOREDUCTASE WITH IRON-SULFUR SUBUNIT"/>
    <property type="match status" value="1"/>
</dbReference>
<organism evidence="7 8">
    <name type="scientific">Micromonospora parathelypteridis</name>
    <dbReference type="NCBI Taxonomy" id="1839617"/>
    <lineage>
        <taxon>Bacteria</taxon>
        <taxon>Bacillati</taxon>
        <taxon>Actinomycetota</taxon>
        <taxon>Actinomycetes</taxon>
        <taxon>Micromonosporales</taxon>
        <taxon>Micromonosporaceae</taxon>
        <taxon>Micromonospora</taxon>
    </lineage>
</organism>
<dbReference type="EMBL" id="JACHDP010000001">
    <property type="protein sequence ID" value="MBB5480791.1"/>
    <property type="molecule type" value="Genomic_DNA"/>
</dbReference>
<dbReference type="AlphaFoldDB" id="A0A840WCR3"/>
<evidence type="ECO:0000256" key="2">
    <source>
        <dbReference type="ARBA" id="ARBA00022723"/>
    </source>
</evidence>
<dbReference type="InterPro" id="IPR051452">
    <property type="entry name" value="Diverse_Oxidoreductases"/>
</dbReference>
<dbReference type="GO" id="GO:0046872">
    <property type="term" value="F:metal ion binding"/>
    <property type="evidence" value="ECO:0007669"/>
    <property type="project" value="UniProtKB-KW"/>
</dbReference>
<dbReference type="Gene3D" id="3.10.20.30">
    <property type="match status" value="1"/>
</dbReference>
<evidence type="ECO:0000256" key="3">
    <source>
        <dbReference type="ARBA" id="ARBA00023002"/>
    </source>
</evidence>
<dbReference type="InterPro" id="IPR036884">
    <property type="entry name" value="2Fe-2S-bd_dom_sf"/>
</dbReference>
<proteinExistence type="predicted"/>
<dbReference type="EC" id="1.2.7.4" evidence="7"/>
<dbReference type="Gene3D" id="1.10.150.120">
    <property type="entry name" value="[2Fe-2S]-binding domain"/>
    <property type="match status" value="1"/>
</dbReference>
<feature type="domain" description="2Fe-2S ferredoxin-type" evidence="6">
    <location>
        <begin position="1"/>
        <end position="78"/>
    </location>
</feature>
<keyword evidence="1" id="KW-0001">2Fe-2S</keyword>
<dbReference type="Pfam" id="PF00111">
    <property type="entry name" value="Fer2"/>
    <property type="match status" value="1"/>
</dbReference>
<dbReference type="InterPro" id="IPR012675">
    <property type="entry name" value="Beta-grasp_dom_sf"/>
</dbReference>
<dbReference type="GO" id="GO:0043885">
    <property type="term" value="F:anaerobic carbon-monoxide dehydrogenase activity"/>
    <property type="evidence" value="ECO:0007669"/>
    <property type="project" value="UniProtKB-EC"/>
</dbReference>
<dbReference type="PROSITE" id="PS51085">
    <property type="entry name" value="2FE2S_FER_2"/>
    <property type="match status" value="1"/>
</dbReference>
<evidence type="ECO:0000256" key="5">
    <source>
        <dbReference type="ARBA" id="ARBA00023014"/>
    </source>
</evidence>
<gene>
    <name evidence="7" type="ORF">HNR20_005296</name>
</gene>
<keyword evidence="3 7" id="KW-0560">Oxidoreductase</keyword>
<dbReference type="GO" id="GO:0051537">
    <property type="term" value="F:2 iron, 2 sulfur cluster binding"/>
    <property type="evidence" value="ECO:0007669"/>
    <property type="project" value="UniProtKB-KW"/>
</dbReference>